<dbReference type="Proteomes" id="UP000005237">
    <property type="component" value="Unassembled WGS sequence"/>
</dbReference>
<organism evidence="2 3">
    <name type="scientific">Caenorhabditis japonica</name>
    <dbReference type="NCBI Taxonomy" id="281687"/>
    <lineage>
        <taxon>Eukaryota</taxon>
        <taxon>Metazoa</taxon>
        <taxon>Ecdysozoa</taxon>
        <taxon>Nematoda</taxon>
        <taxon>Chromadorea</taxon>
        <taxon>Rhabditida</taxon>
        <taxon>Rhabditina</taxon>
        <taxon>Rhabditomorpha</taxon>
        <taxon>Rhabditoidea</taxon>
        <taxon>Rhabditidae</taxon>
        <taxon>Peloderinae</taxon>
        <taxon>Caenorhabditis</taxon>
    </lineage>
</organism>
<keyword evidence="1" id="KW-0812">Transmembrane</keyword>
<evidence type="ECO:0000313" key="2">
    <source>
        <dbReference type="EnsemblMetazoa" id="CJA04630.1"/>
    </source>
</evidence>
<keyword evidence="3" id="KW-1185">Reference proteome</keyword>
<keyword evidence="1" id="KW-0472">Membrane</keyword>
<protein>
    <submittedName>
        <fullName evidence="2">Uncharacterized protein</fullName>
    </submittedName>
</protein>
<feature type="transmembrane region" description="Helical" evidence="1">
    <location>
        <begin position="136"/>
        <end position="154"/>
    </location>
</feature>
<evidence type="ECO:0000256" key="1">
    <source>
        <dbReference type="SAM" id="Phobius"/>
    </source>
</evidence>
<dbReference type="AlphaFoldDB" id="A0A8R1DK26"/>
<dbReference type="EnsemblMetazoa" id="CJA04630.1">
    <property type="protein sequence ID" value="CJA04630.1"/>
    <property type="gene ID" value="WBGene00123833"/>
</dbReference>
<reference evidence="2" key="2">
    <citation type="submission" date="2022-06" db="UniProtKB">
        <authorList>
            <consortium name="EnsemblMetazoa"/>
        </authorList>
    </citation>
    <scope>IDENTIFICATION</scope>
    <source>
        <strain evidence="2">DF5081</strain>
    </source>
</reference>
<sequence>MRDGEKMNRIEYVEAPSSPSWNVVVEEGETLNAQPENNYFLKIFEDNVTDISCLVNEVEINIQTSNSFNPPLFNDVLIKSFNLSDHSGLYVCNGTLKIGNESMIETVSFTVSQSWNDNRNAELLDEKMVDEALKSAVAVLFSFFSLSLLLSIFWTL</sequence>
<evidence type="ECO:0000313" key="3">
    <source>
        <dbReference type="Proteomes" id="UP000005237"/>
    </source>
</evidence>
<reference evidence="3" key="1">
    <citation type="submission" date="2010-08" db="EMBL/GenBank/DDBJ databases">
        <authorList>
            <consortium name="Caenorhabditis japonica Sequencing Consortium"/>
            <person name="Wilson R.K."/>
        </authorList>
    </citation>
    <scope>NUCLEOTIDE SEQUENCE [LARGE SCALE GENOMIC DNA]</scope>
    <source>
        <strain evidence="3">DF5081</strain>
    </source>
</reference>
<proteinExistence type="predicted"/>
<accession>A0A8R1DK26</accession>
<keyword evidence="1" id="KW-1133">Transmembrane helix</keyword>
<name>A0A8R1DK26_CAEJA</name>